<dbReference type="InterPro" id="IPR056000">
    <property type="entry name" value="DUF7578"/>
</dbReference>
<feature type="region of interest" description="Disordered" evidence="1">
    <location>
        <begin position="48"/>
        <end position="88"/>
    </location>
</feature>
<dbReference type="InterPro" id="IPR052980">
    <property type="entry name" value="Crinkler_effector"/>
</dbReference>
<evidence type="ECO:0000313" key="6">
    <source>
        <dbReference type="EMBL" id="ESS69294.1"/>
    </source>
</evidence>
<dbReference type="AlphaFoldDB" id="V5BNA2"/>
<feature type="domain" description="Retrotransposon hot spot protein N-terminal" evidence="4">
    <location>
        <begin position="236"/>
        <end position="352"/>
    </location>
</feature>
<feature type="domain" description="Retrotransposon hot spot protein,C-terminal" evidence="3">
    <location>
        <begin position="356"/>
        <end position="650"/>
    </location>
</feature>
<dbReference type="EMBL" id="AYLP01000013">
    <property type="protein sequence ID" value="ESS69294.1"/>
    <property type="molecule type" value="Genomic_DNA"/>
</dbReference>
<dbReference type="Proteomes" id="UP000017861">
    <property type="component" value="Unassembled WGS sequence"/>
</dbReference>
<accession>V5BNA2</accession>
<evidence type="ECO:0000256" key="1">
    <source>
        <dbReference type="SAM" id="MobiDB-lite"/>
    </source>
</evidence>
<dbReference type="InterPro" id="IPR046836">
    <property type="entry name" value="RHS_C"/>
</dbReference>
<sequence length="830" mass="94658">MVFLLWVSLLLWMSRLFCLPVISVTIFFSYSSLVCWSVFSFNLIQPRKQGETMPPKRNRVQGGNAKSRASAAPQGGRQRRARLESEDVTNQPAATCRRVEKRQQQWTMNSSVKEILLEGSTNRTEMRLNDFLRSNLGGRAAVDEDYNVTMQAFVQEPNDYVQDQRLLGRIINLPAYQALEAINKLHHEGVFSLGQWRGYRRKNTVALLARGKINAALSRAQTSTPVVISTVLRGFYNSVYNASWNHVVKVVGGERTQTGTGMEVKDGEPSQSWTYKEVGRTLEKNDGVQQSGAERLRLMVLTSDKGWPYTWKNAGQNIRDCYVDCEVERVWQIVKGNLTESFSAYKGSDYIPKRHLLIGTPGIGKSMNAGSYLLYQLLHYDMEQLQMVAYVIADQKFLFDKNTKTVKKLSEASSIVDILNGFSSRGVKGYIIYDVAKQGHEPPDSLPCEGWGMIVVTSPNEGNFKGWEKQSRSIRIVMNCPEKDDVKAMCVCMKRNEPTVQAGYTKEVEDRINKLGPLLRYVFDQSVYKDRIDSCRSMINKMVLQDTNYYSVLGTDKMCEGNHVSHKLVKVVRVRGEEDAELPYNALISSHLAELTLCKLAKLMVPNDFNLLILAIKDDLISKALEDHSLFAFLSEAFVNAIIPKLTELKVKRNAPPHLCSLRVHPHERPFKPCLLERLENLKKKIKIECRVLYKPEAKNFPLVDGFFFLDSDPKIMVGLQMTTAGEHHTITSTVKLFKERMAAYFNGWEEFSKGLSWDIIYIQHADSTPMNGWQRCDYVNPRNKTDAEKEIVAFWKGKVHQYQVSVSSRDFPREEAPPIVEEQRQQETE</sequence>
<dbReference type="NCBIfam" id="TIGR01631">
    <property type="entry name" value="Trypano_RHS"/>
    <property type="match status" value="1"/>
</dbReference>
<dbReference type="Pfam" id="PF24466">
    <property type="entry name" value="DUF7578"/>
    <property type="match status" value="1"/>
</dbReference>
<reference evidence="6 7" key="1">
    <citation type="journal article" date="2014" name="Genome Announc.">
        <title>Trypanosoma cruzi Clone Dm28c Draft Genome Sequence.</title>
        <authorList>
            <person name="Grisard E.C."/>
            <person name="Teixeira S.M."/>
            <person name="de Almeida L.G."/>
            <person name="Stoco P.H."/>
            <person name="Gerber A.L."/>
            <person name="Talavera-Lopez C."/>
            <person name="Lima O.C."/>
            <person name="Andersson B."/>
            <person name="de Vasconcelos A.T."/>
        </authorList>
    </citation>
    <scope>NUCLEOTIDE SEQUENCE [LARGE SCALE GENOMIC DNA]</scope>
    <source>
        <strain evidence="6 7">Dm28c</strain>
    </source>
</reference>
<dbReference type="Pfam" id="PF20445">
    <property type="entry name" value="RHS_N"/>
    <property type="match status" value="1"/>
</dbReference>
<feature type="domain" description="DUF7578" evidence="5">
    <location>
        <begin position="123"/>
        <end position="185"/>
    </location>
</feature>
<feature type="compositionally biased region" description="Basic and acidic residues" evidence="1">
    <location>
        <begin position="811"/>
        <end position="830"/>
    </location>
</feature>
<proteinExistence type="predicted"/>
<evidence type="ECO:0000259" key="3">
    <source>
        <dbReference type="Pfam" id="PF07999"/>
    </source>
</evidence>
<dbReference type="PANTHER" id="PTHR33129:SF3">
    <property type="entry name" value="HOT SPOT (RHS) PROTEIN, PUTATIVE-RELATED"/>
    <property type="match status" value="1"/>
</dbReference>
<feature type="chain" id="PRO_5004733309" evidence="2">
    <location>
        <begin position="19"/>
        <end position="830"/>
    </location>
</feature>
<dbReference type="PANTHER" id="PTHR33129">
    <property type="entry name" value="PROTEIN KINASE DOMAIN-CONTAINING PROTEIN-RELATED"/>
    <property type="match status" value="1"/>
</dbReference>
<evidence type="ECO:0000313" key="7">
    <source>
        <dbReference type="Proteomes" id="UP000017861"/>
    </source>
</evidence>
<keyword evidence="2" id="KW-0732">Signal</keyword>
<organism evidence="6 7">
    <name type="scientific">Trypanosoma cruzi Dm28c</name>
    <dbReference type="NCBI Taxonomy" id="1416333"/>
    <lineage>
        <taxon>Eukaryota</taxon>
        <taxon>Discoba</taxon>
        <taxon>Euglenozoa</taxon>
        <taxon>Kinetoplastea</taxon>
        <taxon>Metakinetoplastina</taxon>
        <taxon>Trypanosomatida</taxon>
        <taxon>Trypanosomatidae</taxon>
        <taxon>Trypanosoma</taxon>
        <taxon>Schizotrypanum</taxon>
    </lineage>
</organism>
<dbReference type="Pfam" id="PF07999">
    <property type="entry name" value="RHSP"/>
    <property type="match status" value="1"/>
</dbReference>
<dbReference type="InterPro" id="IPR046835">
    <property type="entry name" value="RHS_N"/>
</dbReference>
<feature type="signal peptide" evidence="2">
    <location>
        <begin position="1"/>
        <end position="18"/>
    </location>
</feature>
<name>V5BNA2_TRYCR</name>
<feature type="region of interest" description="Disordered" evidence="1">
    <location>
        <begin position="808"/>
        <end position="830"/>
    </location>
</feature>
<protein>
    <submittedName>
        <fullName evidence="6">Retrotransposon hot spot (RHS) protein</fullName>
    </submittedName>
</protein>
<evidence type="ECO:0000259" key="5">
    <source>
        <dbReference type="Pfam" id="PF24466"/>
    </source>
</evidence>
<gene>
    <name evidence="6" type="ORF">TCDM_02054</name>
</gene>
<evidence type="ECO:0000256" key="2">
    <source>
        <dbReference type="SAM" id="SignalP"/>
    </source>
</evidence>
<dbReference type="VEuPathDB" id="TriTrypDB:TCDM_02054"/>
<dbReference type="InterPro" id="IPR006518">
    <property type="entry name" value="Trypano_RHS"/>
</dbReference>
<comment type="caution">
    <text evidence="6">The sequence shown here is derived from an EMBL/GenBank/DDBJ whole genome shotgun (WGS) entry which is preliminary data.</text>
</comment>
<evidence type="ECO:0000259" key="4">
    <source>
        <dbReference type="Pfam" id="PF20445"/>
    </source>
</evidence>